<dbReference type="EMBL" id="JBFSEQ010000001">
    <property type="protein sequence ID" value="KAL2806285.1"/>
    <property type="molecule type" value="Genomic_DNA"/>
</dbReference>
<comment type="caution">
    <text evidence="18">The sequence shown here is derived from an EMBL/GenBank/DDBJ whole genome shotgun (WGS) entry which is preliminary data.</text>
</comment>
<dbReference type="EMBL" id="JBFSEQ010000001">
    <property type="protein sequence ID" value="KAL2806281.1"/>
    <property type="molecule type" value="Genomic_DNA"/>
</dbReference>
<keyword evidence="12" id="KW-0449">Lipoprotein</keyword>
<keyword evidence="10" id="KW-1015">Disulfide bond</keyword>
<reference evidence="18 19" key="1">
    <citation type="journal article" date="2024" name="G3 (Bethesda)">
        <title>A hybrid genome assembly of the endangered aye-aye (Daubentonia madagascariensis).</title>
        <authorList>
            <person name="Versoza C.J."/>
            <person name="Pfeifer S.P."/>
        </authorList>
    </citation>
    <scope>NUCLEOTIDE SEQUENCE [LARGE SCALE GENOMIC DNA]</scope>
    <source>
        <strain evidence="18">6821</strain>
    </source>
</reference>
<dbReference type="EMBL" id="JBFSEQ010000001">
    <property type="protein sequence ID" value="KAL2806280.1"/>
    <property type="molecule type" value="Genomic_DNA"/>
</dbReference>
<gene>
    <name evidence="18" type="ORF">WCI35_002927</name>
</gene>
<evidence type="ECO:0000256" key="6">
    <source>
        <dbReference type="ARBA" id="ARBA00022525"/>
    </source>
</evidence>
<evidence type="ECO:0000256" key="7">
    <source>
        <dbReference type="ARBA" id="ARBA00022622"/>
    </source>
</evidence>
<evidence type="ECO:0000256" key="16">
    <source>
        <dbReference type="SAM" id="SignalP"/>
    </source>
</evidence>
<keyword evidence="6" id="KW-0964">Secreted</keyword>
<dbReference type="CDD" id="cd23554">
    <property type="entry name" value="TFP_LU_ECD_CD59"/>
    <property type="match status" value="1"/>
</dbReference>
<keyword evidence="5" id="KW-1003">Cell membrane</keyword>
<evidence type="ECO:0000256" key="14">
    <source>
        <dbReference type="ARBA" id="ARBA00031590"/>
    </source>
</evidence>
<evidence type="ECO:0000256" key="9">
    <source>
        <dbReference type="ARBA" id="ARBA00023136"/>
    </source>
</evidence>
<dbReference type="SMART" id="SM00134">
    <property type="entry name" value="LU"/>
    <property type="match status" value="1"/>
</dbReference>
<evidence type="ECO:0000256" key="8">
    <source>
        <dbReference type="ARBA" id="ARBA00022729"/>
    </source>
</evidence>
<dbReference type="PANTHER" id="PTHR10036:SF24">
    <property type="entry name" value="CD59 GLYCOPROTEIN"/>
    <property type="match status" value="1"/>
</dbReference>
<dbReference type="GO" id="GO:0005886">
    <property type="term" value="C:plasma membrane"/>
    <property type="evidence" value="ECO:0007669"/>
    <property type="project" value="UniProtKB-SubCell"/>
</dbReference>
<evidence type="ECO:0000256" key="13">
    <source>
        <dbReference type="ARBA" id="ARBA00029920"/>
    </source>
</evidence>
<dbReference type="GO" id="GO:0030449">
    <property type="term" value="P:regulation of complement activation"/>
    <property type="evidence" value="ECO:0007669"/>
    <property type="project" value="UniProtKB-ARBA"/>
</dbReference>
<evidence type="ECO:0000313" key="18">
    <source>
        <dbReference type="EMBL" id="KAL2806283.1"/>
    </source>
</evidence>
<feature type="chain" id="PRO_5044723974" description="CD59 glycoprotein" evidence="16">
    <location>
        <begin position="26"/>
        <end position="126"/>
    </location>
</feature>
<evidence type="ECO:0000256" key="15">
    <source>
        <dbReference type="ARBA" id="ARBA00031867"/>
    </source>
</evidence>
<feature type="signal peptide" evidence="16">
    <location>
        <begin position="1"/>
        <end position="25"/>
    </location>
</feature>
<dbReference type="SUPFAM" id="SSF57302">
    <property type="entry name" value="Snake toxin-like"/>
    <property type="match status" value="1"/>
</dbReference>
<dbReference type="GO" id="GO:0005576">
    <property type="term" value="C:extracellular region"/>
    <property type="evidence" value="ECO:0007669"/>
    <property type="project" value="UniProtKB-SubCell"/>
</dbReference>
<name>A0ABD2FC03_DAUMA</name>
<dbReference type="Proteomes" id="UP001610411">
    <property type="component" value="Unassembled WGS sequence"/>
</dbReference>
<dbReference type="AlphaFoldDB" id="A0ABD2FC03"/>
<dbReference type="PROSITE" id="PS00983">
    <property type="entry name" value="LY6_UPAR"/>
    <property type="match status" value="1"/>
</dbReference>
<evidence type="ECO:0000256" key="1">
    <source>
        <dbReference type="ARBA" id="ARBA00004609"/>
    </source>
</evidence>
<comment type="subunit">
    <text evidence="3">Interacts with T-cell surface antigen CD2.</text>
</comment>
<evidence type="ECO:0000256" key="10">
    <source>
        <dbReference type="ARBA" id="ARBA00023157"/>
    </source>
</evidence>
<dbReference type="EMBL" id="JBFSEQ010000001">
    <property type="protein sequence ID" value="KAL2806282.1"/>
    <property type="molecule type" value="Genomic_DNA"/>
</dbReference>
<dbReference type="Pfam" id="PF25152">
    <property type="entry name" value="CD59"/>
    <property type="match status" value="1"/>
</dbReference>
<dbReference type="PANTHER" id="PTHR10036">
    <property type="entry name" value="CD59 GLYCOPROTEIN"/>
    <property type="match status" value="1"/>
</dbReference>
<keyword evidence="19" id="KW-1185">Reference proteome</keyword>
<sequence length="126" mass="14112">MRSQGGFVLLGLLFVLAVLCHSGYSLQCYSCINPVPECTVVTNCTPNYDTCLLTKAGPRLYHQCWKFEDCSFERISQLLGENELEYHCCKKDLCNGDTKNHGTALSGKTVFLLVTPFLAAAWNFYL</sequence>
<dbReference type="EMBL" id="JBFSEQ010000001">
    <property type="protein sequence ID" value="KAL2806283.1"/>
    <property type="molecule type" value="Genomic_DNA"/>
</dbReference>
<evidence type="ECO:0000259" key="17">
    <source>
        <dbReference type="SMART" id="SM00134"/>
    </source>
</evidence>
<evidence type="ECO:0000313" key="19">
    <source>
        <dbReference type="Proteomes" id="UP001610411"/>
    </source>
</evidence>
<dbReference type="InterPro" id="IPR045860">
    <property type="entry name" value="Snake_toxin-like_sf"/>
</dbReference>
<accession>A0ABD2FC03</accession>
<dbReference type="GO" id="GO:0098552">
    <property type="term" value="C:side of membrane"/>
    <property type="evidence" value="ECO:0007669"/>
    <property type="project" value="UniProtKB-KW"/>
</dbReference>
<protein>
    <recommendedName>
        <fullName evidence="4">CD59 glycoprotein</fullName>
    </recommendedName>
    <alternativeName>
        <fullName evidence="14">MAC-inhibitory protein</fullName>
    </alternativeName>
    <alternativeName>
        <fullName evidence="15">Membrane attack complex inhibition factor</fullName>
    </alternativeName>
    <alternativeName>
        <fullName evidence="13">Protectin</fullName>
    </alternativeName>
</protein>
<evidence type="ECO:0000256" key="2">
    <source>
        <dbReference type="ARBA" id="ARBA00004613"/>
    </source>
</evidence>
<organism evidence="18 19">
    <name type="scientific">Daubentonia madagascariensis</name>
    <name type="common">Aye-aye</name>
    <name type="synonym">Sciurus madagascariensis</name>
    <dbReference type="NCBI Taxonomy" id="31869"/>
    <lineage>
        <taxon>Eukaryota</taxon>
        <taxon>Metazoa</taxon>
        <taxon>Chordata</taxon>
        <taxon>Craniata</taxon>
        <taxon>Vertebrata</taxon>
        <taxon>Euteleostomi</taxon>
        <taxon>Mammalia</taxon>
        <taxon>Eutheria</taxon>
        <taxon>Euarchontoglires</taxon>
        <taxon>Primates</taxon>
        <taxon>Strepsirrhini</taxon>
        <taxon>Chiromyiformes</taxon>
        <taxon>Daubentoniidae</taxon>
        <taxon>Daubentonia</taxon>
    </lineage>
</organism>
<evidence type="ECO:0000256" key="5">
    <source>
        <dbReference type="ARBA" id="ARBA00022475"/>
    </source>
</evidence>
<evidence type="ECO:0000256" key="11">
    <source>
        <dbReference type="ARBA" id="ARBA00023180"/>
    </source>
</evidence>
<comment type="subcellular location">
    <subcellularLocation>
        <location evidence="1">Cell membrane</location>
        <topology evidence="1">Lipid-anchor</topology>
        <topology evidence="1">GPI-anchor</topology>
    </subcellularLocation>
    <subcellularLocation>
        <location evidence="2">Secreted</location>
    </subcellularLocation>
</comment>
<proteinExistence type="predicted"/>
<evidence type="ECO:0000256" key="4">
    <source>
        <dbReference type="ARBA" id="ARBA00015038"/>
    </source>
</evidence>
<dbReference type="InterPro" id="IPR056949">
    <property type="entry name" value="CD59"/>
</dbReference>
<keyword evidence="11" id="KW-0325">Glycoprotein</keyword>
<feature type="domain" description="UPAR/Ly6" evidence="17">
    <location>
        <begin position="26"/>
        <end position="106"/>
    </location>
</feature>
<dbReference type="InterPro" id="IPR018363">
    <property type="entry name" value="CD59_antigen_CS"/>
</dbReference>
<evidence type="ECO:0000256" key="3">
    <source>
        <dbReference type="ARBA" id="ARBA00011481"/>
    </source>
</evidence>
<dbReference type="EMBL" id="JBFSEQ010000001">
    <property type="protein sequence ID" value="KAL2806284.1"/>
    <property type="molecule type" value="Genomic_DNA"/>
</dbReference>
<evidence type="ECO:0000256" key="12">
    <source>
        <dbReference type="ARBA" id="ARBA00023288"/>
    </source>
</evidence>
<dbReference type="InterPro" id="IPR016054">
    <property type="entry name" value="LY6_UPA_recep-like"/>
</dbReference>
<keyword evidence="8 16" id="KW-0732">Signal</keyword>
<dbReference type="Gene3D" id="2.10.60.10">
    <property type="entry name" value="CD59"/>
    <property type="match status" value="1"/>
</dbReference>
<keyword evidence="9" id="KW-0472">Membrane</keyword>
<keyword evidence="7" id="KW-0336">GPI-anchor</keyword>
<dbReference type="FunFam" id="2.10.60.10:FF:000023">
    <property type="entry name" value="CD59 glycoprotein preproprotein"/>
    <property type="match status" value="1"/>
</dbReference>